<dbReference type="AlphaFoldDB" id="A0A0R2Q3N2"/>
<protein>
    <recommendedName>
        <fullName evidence="4">Glycoside hydrolase family 3 N-terminal domain-containing protein</fullName>
    </recommendedName>
</protein>
<gene>
    <name evidence="5" type="ORF">ABR61_06180</name>
</gene>
<name>A0A0R2Q3N2_9ACTN</name>
<evidence type="ECO:0000256" key="2">
    <source>
        <dbReference type="ARBA" id="ARBA00022801"/>
    </source>
</evidence>
<evidence type="ECO:0000313" key="6">
    <source>
        <dbReference type="Proteomes" id="UP000054212"/>
    </source>
</evidence>
<evidence type="ECO:0000259" key="4">
    <source>
        <dbReference type="Pfam" id="PF00933"/>
    </source>
</evidence>
<dbReference type="Proteomes" id="UP000054212">
    <property type="component" value="Unassembled WGS sequence"/>
</dbReference>
<dbReference type="SUPFAM" id="SSF51445">
    <property type="entry name" value="(Trans)glycosidases"/>
    <property type="match status" value="1"/>
</dbReference>
<reference evidence="5 6" key="1">
    <citation type="submission" date="2015-10" db="EMBL/GenBank/DDBJ databases">
        <title>Metagenome-Assembled Genomes uncover a global brackish microbiome.</title>
        <authorList>
            <person name="Hugerth L.W."/>
            <person name="Larsson J."/>
            <person name="Alneberg J."/>
            <person name="Lindh M.V."/>
            <person name="Legrand C."/>
            <person name="Pinhassi J."/>
            <person name="Andersson A.F."/>
        </authorList>
    </citation>
    <scope>NUCLEOTIDE SEQUENCE [LARGE SCALE GENOMIC DNA]</scope>
    <source>
        <strain evidence="5">BACL2 MAG-120813-bin23</strain>
    </source>
</reference>
<keyword evidence="3" id="KW-0326">Glycosidase</keyword>
<feature type="domain" description="Glycoside hydrolase family 3 N-terminal" evidence="4">
    <location>
        <begin position="8"/>
        <end position="250"/>
    </location>
</feature>
<accession>A0A0R2Q3N2</accession>
<sequence>VTRLFVPEGSPFPTPALLGRCNDLELTESSFKELGKILKSIGVDLNLAPVADVATQSDNPIVAVRSFGNDADLVSKHVVSAVKGLRSAGIASCIKHFPGHGGVLEDSHHDLPQLNGEMDELINTHLRPFISAIGDGVEAIMMGHILLAAIDSTSPASCSSRITKSLLRKSLGFEGLVVTDALDMGALGGTKKIHTSALRAISAGADLLCFSGLYDQSSFVDNSLVAIREAIEKGEIERQAIEDNAEKIWRWRPPVATDLSPVSLPEVSKFKSGVNYQGNLSLSTDQISLIELSADPTIAAGFVGWGLRRPFIRAGIKVKLESSDIDLTTHNQGCLVVAFRDAFRDNKILVALDRINRSRPDAIFVDMGWPTWSFNPKNIIRTFGSSALASEIAVAFLTESPISSKR</sequence>
<proteinExistence type="inferred from homology"/>
<comment type="caution">
    <text evidence="5">The sequence shown here is derived from an EMBL/GenBank/DDBJ whole genome shotgun (WGS) entry which is preliminary data.</text>
</comment>
<dbReference type="InterPro" id="IPR036962">
    <property type="entry name" value="Glyco_hydro_3_N_sf"/>
</dbReference>
<keyword evidence="2" id="KW-0378">Hydrolase</keyword>
<dbReference type="EMBL" id="LIAT01000088">
    <property type="protein sequence ID" value="KRO44769.1"/>
    <property type="molecule type" value="Genomic_DNA"/>
</dbReference>
<dbReference type="Gene3D" id="3.20.20.300">
    <property type="entry name" value="Glycoside hydrolase, family 3, N-terminal domain"/>
    <property type="match status" value="1"/>
</dbReference>
<feature type="non-terminal residue" evidence="5">
    <location>
        <position position="1"/>
    </location>
</feature>
<dbReference type="InterPro" id="IPR050226">
    <property type="entry name" value="NagZ_Beta-hexosaminidase"/>
</dbReference>
<dbReference type="PANTHER" id="PTHR30480">
    <property type="entry name" value="BETA-HEXOSAMINIDASE-RELATED"/>
    <property type="match status" value="1"/>
</dbReference>
<organism evidence="5 6">
    <name type="scientific">Actinobacteria bacterium BACL2 MAG-120813-bin23</name>
    <dbReference type="NCBI Taxonomy" id="1655569"/>
    <lineage>
        <taxon>Bacteria</taxon>
        <taxon>Bacillati</taxon>
        <taxon>Actinomycetota</taxon>
        <taxon>Actinomycetes</taxon>
        <taxon>Actinomycetes incertae sedis</taxon>
        <taxon>ac1 cluster</taxon>
    </lineage>
</organism>
<evidence type="ECO:0000313" key="5">
    <source>
        <dbReference type="EMBL" id="KRO44769.1"/>
    </source>
</evidence>
<dbReference type="GO" id="GO:0005975">
    <property type="term" value="P:carbohydrate metabolic process"/>
    <property type="evidence" value="ECO:0007669"/>
    <property type="project" value="InterPro"/>
</dbReference>
<comment type="similarity">
    <text evidence="1">Belongs to the glycosyl hydrolase 3 family.</text>
</comment>
<dbReference type="GO" id="GO:0004553">
    <property type="term" value="F:hydrolase activity, hydrolyzing O-glycosyl compounds"/>
    <property type="evidence" value="ECO:0007669"/>
    <property type="project" value="InterPro"/>
</dbReference>
<dbReference type="InterPro" id="IPR001764">
    <property type="entry name" value="Glyco_hydro_3_N"/>
</dbReference>
<dbReference type="Pfam" id="PF00933">
    <property type="entry name" value="Glyco_hydro_3"/>
    <property type="match status" value="1"/>
</dbReference>
<evidence type="ECO:0000256" key="1">
    <source>
        <dbReference type="ARBA" id="ARBA00005336"/>
    </source>
</evidence>
<evidence type="ECO:0000256" key="3">
    <source>
        <dbReference type="ARBA" id="ARBA00023295"/>
    </source>
</evidence>
<dbReference type="GO" id="GO:0009254">
    <property type="term" value="P:peptidoglycan turnover"/>
    <property type="evidence" value="ECO:0007669"/>
    <property type="project" value="TreeGrafter"/>
</dbReference>
<dbReference type="InterPro" id="IPR017853">
    <property type="entry name" value="GH"/>
</dbReference>
<dbReference type="PANTHER" id="PTHR30480:SF16">
    <property type="entry name" value="GLYCOSIDE HYDROLASE FAMILY 3 DOMAIN PROTEIN"/>
    <property type="match status" value="1"/>
</dbReference>